<comment type="caution">
    <text evidence="2">The sequence shown here is derived from an EMBL/GenBank/DDBJ whole genome shotgun (WGS) entry which is preliminary data.</text>
</comment>
<dbReference type="Pfam" id="PF04832">
    <property type="entry name" value="SOUL"/>
    <property type="match status" value="1"/>
</dbReference>
<dbReference type="Gene3D" id="3.20.80.10">
    <property type="entry name" value="Regulatory factor, effector binding domain"/>
    <property type="match status" value="1"/>
</dbReference>
<dbReference type="InterPro" id="IPR011256">
    <property type="entry name" value="Reg_factor_effector_dom_sf"/>
</dbReference>
<proteinExistence type="predicted"/>
<evidence type="ECO:0008006" key="4">
    <source>
        <dbReference type="Google" id="ProtNLM"/>
    </source>
</evidence>
<name>A0A2W5TNJ5_9BACT</name>
<reference evidence="2 3" key="1">
    <citation type="submission" date="2017-08" db="EMBL/GenBank/DDBJ databases">
        <title>Infants hospitalized years apart are colonized by the same room-sourced microbial strains.</title>
        <authorList>
            <person name="Brooks B."/>
            <person name="Olm M.R."/>
            <person name="Firek B.A."/>
            <person name="Baker R."/>
            <person name="Thomas B.C."/>
            <person name="Morowitz M.J."/>
            <person name="Banfield J.F."/>
        </authorList>
    </citation>
    <scope>NUCLEOTIDE SEQUENCE [LARGE SCALE GENOMIC DNA]</scope>
    <source>
        <strain evidence="2">S2_003_000_R2_14</strain>
    </source>
</reference>
<gene>
    <name evidence="2" type="ORF">DI536_08055</name>
</gene>
<dbReference type="InterPro" id="IPR006917">
    <property type="entry name" value="SOUL_heme-bd"/>
</dbReference>
<feature type="region of interest" description="Disordered" evidence="1">
    <location>
        <begin position="231"/>
        <end position="254"/>
    </location>
</feature>
<organism evidence="2 3">
    <name type="scientific">Archangium gephyra</name>
    <dbReference type="NCBI Taxonomy" id="48"/>
    <lineage>
        <taxon>Bacteria</taxon>
        <taxon>Pseudomonadati</taxon>
        <taxon>Myxococcota</taxon>
        <taxon>Myxococcia</taxon>
        <taxon>Myxococcales</taxon>
        <taxon>Cystobacterineae</taxon>
        <taxon>Archangiaceae</taxon>
        <taxon>Archangium</taxon>
    </lineage>
</organism>
<dbReference type="EMBL" id="QFQP01000005">
    <property type="protein sequence ID" value="PZR15397.1"/>
    <property type="molecule type" value="Genomic_DNA"/>
</dbReference>
<dbReference type="PANTHER" id="PTHR11220:SF1">
    <property type="entry name" value="HEME-BINDING PROTEIN 2"/>
    <property type="match status" value="1"/>
</dbReference>
<sequence>MSSKRPVKPSDALMFSPLAALLPVGAAALHAAITRKWSKPAKWALAGAGVAVGLGLAKWQMDRVFQKQPAYALIDRQGDLEIRMYPESVFVRTDVPDDFDNALDDGFKRLFEYINGANADGEKIAMTSPVTSQRNGNHYTISFFMPPERSLESLPQPTDANVKLELVPERTVAVMNFSGRYDAEHVKSAMTQLKEMTQEQQLKVKGRPVFAAFDAPSTLPVLRHNEVWSELNDPTLSDGASSSTARGSGSTRPA</sequence>
<evidence type="ECO:0000256" key="1">
    <source>
        <dbReference type="SAM" id="MobiDB-lite"/>
    </source>
</evidence>
<dbReference type="PANTHER" id="PTHR11220">
    <property type="entry name" value="HEME-BINDING PROTEIN-RELATED"/>
    <property type="match status" value="1"/>
</dbReference>
<dbReference type="Proteomes" id="UP000249061">
    <property type="component" value="Unassembled WGS sequence"/>
</dbReference>
<feature type="compositionally biased region" description="Low complexity" evidence="1">
    <location>
        <begin position="239"/>
        <end position="254"/>
    </location>
</feature>
<evidence type="ECO:0000313" key="2">
    <source>
        <dbReference type="EMBL" id="PZR15397.1"/>
    </source>
</evidence>
<dbReference type="SUPFAM" id="SSF55136">
    <property type="entry name" value="Probable bacterial effector-binding domain"/>
    <property type="match status" value="1"/>
</dbReference>
<dbReference type="AlphaFoldDB" id="A0A2W5TNJ5"/>
<evidence type="ECO:0000313" key="3">
    <source>
        <dbReference type="Proteomes" id="UP000249061"/>
    </source>
</evidence>
<protein>
    <recommendedName>
        <fullName evidence="4">SOUL heme-binding protein</fullName>
    </recommendedName>
</protein>
<accession>A0A2W5TNJ5</accession>